<reference evidence="2" key="1">
    <citation type="submission" date="2022-12" db="EMBL/GenBank/DDBJ databases">
        <authorList>
            <person name="Petersen C."/>
        </authorList>
    </citation>
    <scope>NUCLEOTIDE SEQUENCE</scope>
    <source>
        <strain evidence="2">IBT 3081</strain>
    </source>
</reference>
<dbReference type="EMBL" id="JAPZBT010000001">
    <property type="protein sequence ID" value="KAJ5384990.1"/>
    <property type="molecule type" value="Genomic_DNA"/>
</dbReference>
<feature type="region of interest" description="Disordered" evidence="1">
    <location>
        <begin position="86"/>
        <end position="111"/>
    </location>
</feature>
<organism evidence="2 3">
    <name type="scientific">Penicillium concentricum</name>
    <dbReference type="NCBI Taxonomy" id="293559"/>
    <lineage>
        <taxon>Eukaryota</taxon>
        <taxon>Fungi</taxon>
        <taxon>Dikarya</taxon>
        <taxon>Ascomycota</taxon>
        <taxon>Pezizomycotina</taxon>
        <taxon>Eurotiomycetes</taxon>
        <taxon>Eurotiomycetidae</taxon>
        <taxon>Eurotiales</taxon>
        <taxon>Aspergillaceae</taxon>
        <taxon>Penicillium</taxon>
    </lineage>
</organism>
<comment type="caution">
    <text evidence="2">The sequence shown here is derived from an EMBL/GenBank/DDBJ whole genome shotgun (WGS) entry which is preliminary data.</text>
</comment>
<dbReference type="GeneID" id="81459814"/>
<proteinExistence type="predicted"/>
<keyword evidence="3" id="KW-1185">Reference proteome</keyword>
<dbReference type="Proteomes" id="UP001147752">
    <property type="component" value="Unassembled WGS sequence"/>
</dbReference>
<evidence type="ECO:0000256" key="1">
    <source>
        <dbReference type="SAM" id="MobiDB-lite"/>
    </source>
</evidence>
<gene>
    <name evidence="2" type="ORF">N7517_002901</name>
</gene>
<feature type="compositionally biased region" description="Basic and acidic residues" evidence="1">
    <location>
        <begin position="87"/>
        <end position="101"/>
    </location>
</feature>
<dbReference type="RefSeq" id="XP_056584766.1">
    <property type="nucleotide sequence ID" value="XM_056720631.1"/>
</dbReference>
<protein>
    <submittedName>
        <fullName evidence="2">Uncharacterized protein</fullName>
    </submittedName>
</protein>
<sequence length="111" mass="12621">MALPDPLLDSYNCPSFLRSCDAYREYLIRAEAREIMLPPYTTNSAGQVTVYHGEIFCRVPSCQRKHSKDQRDAAIQWYSSLLEAEDNANKNYDEDNGGNDKEDGDENTAVH</sequence>
<dbReference type="AlphaFoldDB" id="A0A9W9SVK3"/>
<feature type="compositionally biased region" description="Acidic residues" evidence="1">
    <location>
        <begin position="102"/>
        <end position="111"/>
    </location>
</feature>
<dbReference type="OrthoDB" id="4368793at2759"/>
<accession>A0A9W9SVK3</accession>
<reference evidence="2" key="2">
    <citation type="journal article" date="2023" name="IMA Fungus">
        <title>Comparative genomic study of the Penicillium genus elucidates a diverse pangenome and 15 lateral gene transfer events.</title>
        <authorList>
            <person name="Petersen C."/>
            <person name="Sorensen T."/>
            <person name="Nielsen M.R."/>
            <person name="Sondergaard T.E."/>
            <person name="Sorensen J.L."/>
            <person name="Fitzpatrick D.A."/>
            <person name="Frisvad J.C."/>
            <person name="Nielsen K.L."/>
        </authorList>
    </citation>
    <scope>NUCLEOTIDE SEQUENCE</scope>
    <source>
        <strain evidence="2">IBT 3081</strain>
    </source>
</reference>
<evidence type="ECO:0000313" key="2">
    <source>
        <dbReference type="EMBL" id="KAJ5384990.1"/>
    </source>
</evidence>
<name>A0A9W9SVK3_9EURO</name>
<evidence type="ECO:0000313" key="3">
    <source>
        <dbReference type="Proteomes" id="UP001147752"/>
    </source>
</evidence>